<dbReference type="Gene3D" id="1.20.1740.10">
    <property type="entry name" value="Amino acid/polyamine transporter I"/>
    <property type="match status" value="1"/>
</dbReference>
<feature type="transmembrane region" description="Helical" evidence="6">
    <location>
        <begin position="475"/>
        <end position="494"/>
    </location>
</feature>
<feature type="transmembrane region" description="Helical" evidence="6">
    <location>
        <begin position="332"/>
        <end position="354"/>
    </location>
</feature>
<feature type="transmembrane region" description="Helical" evidence="6">
    <location>
        <begin position="402"/>
        <end position="424"/>
    </location>
</feature>
<feature type="transmembrane region" description="Helical" evidence="6">
    <location>
        <begin position="444"/>
        <end position="463"/>
    </location>
</feature>
<dbReference type="STRING" id="97972.A0A2V1DRA0"/>
<evidence type="ECO:0000256" key="3">
    <source>
        <dbReference type="ARBA" id="ARBA00022692"/>
    </source>
</evidence>
<evidence type="ECO:0000313" key="8">
    <source>
        <dbReference type="Proteomes" id="UP000244855"/>
    </source>
</evidence>
<feature type="transmembrane region" description="Helical" evidence="6">
    <location>
        <begin position="74"/>
        <end position="99"/>
    </location>
</feature>
<accession>A0A2V1DRA0</accession>
<evidence type="ECO:0000256" key="1">
    <source>
        <dbReference type="ARBA" id="ARBA00004141"/>
    </source>
</evidence>
<proteinExistence type="predicted"/>
<reference evidence="7 8" key="1">
    <citation type="journal article" date="2018" name="Sci. Rep.">
        <title>Comparative genomics provides insights into the lifestyle and reveals functional heterogeneity of dark septate endophytic fungi.</title>
        <authorList>
            <person name="Knapp D.G."/>
            <person name="Nemeth J.B."/>
            <person name="Barry K."/>
            <person name="Hainaut M."/>
            <person name="Henrissat B."/>
            <person name="Johnson J."/>
            <person name="Kuo A."/>
            <person name="Lim J.H.P."/>
            <person name="Lipzen A."/>
            <person name="Nolan M."/>
            <person name="Ohm R.A."/>
            <person name="Tamas L."/>
            <person name="Grigoriev I.V."/>
            <person name="Spatafora J.W."/>
            <person name="Nagy L.G."/>
            <person name="Kovacs G.M."/>
        </authorList>
    </citation>
    <scope>NUCLEOTIDE SEQUENCE [LARGE SCALE GENOMIC DNA]</scope>
    <source>
        <strain evidence="7 8">DSE2036</strain>
    </source>
</reference>
<keyword evidence="3 6" id="KW-0812">Transmembrane</keyword>
<dbReference type="PANTHER" id="PTHR45649">
    <property type="entry name" value="AMINO-ACID PERMEASE BAT1"/>
    <property type="match status" value="1"/>
</dbReference>
<dbReference type="Proteomes" id="UP000244855">
    <property type="component" value="Unassembled WGS sequence"/>
</dbReference>
<evidence type="ECO:0000256" key="5">
    <source>
        <dbReference type="ARBA" id="ARBA00023136"/>
    </source>
</evidence>
<dbReference type="OrthoDB" id="3257095at2759"/>
<feature type="transmembrane region" description="Helical" evidence="6">
    <location>
        <begin position="45"/>
        <end position="68"/>
    </location>
</feature>
<gene>
    <name evidence="7" type="ORF">DM02DRAFT_671775</name>
</gene>
<keyword evidence="2" id="KW-0813">Transport</keyword>
<dbReference type="PIRSF" id="PIRSF006060">
    <property type="entry name" value="AA_transporter"/>
    <property type="match status" value="1"/>
</dbReference>
<dbReference type="PANTHER" id="PTHR45649:SF5">
    <property type="entry name" value="GABA TRANSPORTER (EUROFUNG)-RELATED"/>
    <property type="match status" value="1"/>
</dbReference>
<evidence type="ECO:0000256" key="2">
    <source>
        <dbReference type="ARBA" id="ARBA00022448"/>
    </source>
</evidence>
<name>A0A2V1DRA0_9PLEO</name>
<feature type="transmembrane region" description="Helical" evidence="6">
    <location>
        <begin position="275"/>
        <end position="300"/>
    </location>
</feature>
<keyword evidence="4 6" id="KW-1133">Transmembrane helix</keyword>
<dbReference type="AlphaFoldDB" id="A0A2V1DRA0"/>
<feature type="transmembrane region" description="Helical" evidence="6">
    <location>
        <begin position="164"/>
        <end position="184"/>
    </location>
</feature>
<dbReference type="GO" id="GO:0016020">
    <property type="term" value="C:membrane"/>
    <property type="evidence" value="ECO:0007669"/>
    <property type="project" value="UniProtKB-SubCell"/>
</dbReference>
<organism evidence="7 8">
    <name type="scientific">Periconia macrospinosa</name>
    <dbReference type="NCBI Taxonomy" id="97972"/>
    <lineage>
        <taxon>Eukaryota</taxon>
        <taxon>Fungi</taxon>
        <taxon>Dikarya</taxon>
        <taxon>Ascomycota</taxon>
        <taxon>Pezizomycotina</taxon>
        <taxon>Dothideomycetes</taxon>
        <taxon>Pleosporomycetidae</taxon>
        <taxon>Pleosporales</taxon>
        <taxon>Massarineae</taxon>
        <taxon>Periconiaceae</taxon>
        <taxon>Periconia</taxon>
    </lineage>
</organism>
<evidence type="ECO:0000313" key="7">
    <source>
        <dbReference type="EMBL" id="PVI00793.1"/>
    </source>
</evidence>
<keyword evidence="8" id="KW-1185">Reference proteome</keyword>
<keyword evidence="5 6" id="KW-0472">Membrane</keyword>
<evidence type="ECO:0000256" key="4">
    <source>
        <dbReference type="ARBA" id="ARBA00022989"/>
    </source>
</evidence>
<dbReference type="InterPro" id="IPR002293">
    <property type="entry name" value="AA/rel_permease1"/>
</dbReference>
<dbReference type="GO" id="GO:0022857">
    <property type="term" value="F:transmembrane transporter activity"/>
    <property type="evidence" value="ECO:0007669"/>
    <property type="project" value="InterPro"/>
</dbReference>
<dbReference type="Pfam" id="PF13520">
    <property type="entry name" value="AA_permease_2"/>
    <property type="match status" value="1"/>
</dbReference>
<feature type="transmembrane region" description="Helical" evidence="6">
    <location>
        <begin position="374"/>
        <end position="396"/>
    </location>
</feature>
<feature type="transmembrane region" description="Helical" evidence="6">
    <location>
        <begin position="191"/>
        <end position="214"/>
    </location>
</feature>
<evidence type="ECO:0000256" key="6">
    <source>
        <dbReference type="SAM" id="Phobius"/>
    </source>
</evidence>
<sequence length="510" mass="55901">MEELKSEQVSNGVEVSGHGVELDPVPPQDSVPSQVLDRHINLSSIINFGLLVIVSWEAFAVTFQFALLNGGPATMVYGCILVGIGSTFVSLSLAELASIDPAVGAQYRWAAHLAPAAPRFWGLIQGWLTLFAWVAGLAAGPALMAETIMGMAAFNYPNYTPHPYQYTLLMWALIIVPFVFNLFFRKLLNPFELIGGLCHFLFFIVAIVTLAVLAERSTPQFVFQTLTEGLSGWSDPGVQWGIGLLTVTYAVTGFDGTLHMSDEVKRVRTRLPKSIIIASVSNSIMLFAFIICLLFCIGDINKVSTAPVPIIETFYQATKSVNATNFLVSMPIIVLFFTQFNAYASVSRLTWTFAKDKGLPFHRTFAYVHPTLRIPLNALALDCTIAFLLVTIYIGSSTAFEAIISLQGMALCVSYITPITFIAWRRIFGTAPPPGPFTLGPWGLLCNLLALVYLILVVIWMPFPTMLPVTGSNMNYAGPVLGFVILAALVDWMISGRKRFKVPVAPKIHE</sequence>
<protein>
    <submittedName>
        <fullName evidence="7">Amino acid transporter</fullName>
    </submittedName>
</protein>
<dbReference type="EMBL" id="KZ805368">
    <property type="protein sequence ID" value="PVI00793.1"/>
    <property type="molecule type" value="Genomic_DNA"/>
</dbReference>
<feature type="transmembrane region" description="Helical" evidence="6">
    <location>
        <begin position="120"/>
        <end position="144"/>
    </location>
</feature>
<comment type="subcellular location">
    <subcellularLocation>
        <location evidence="1">Membrane</location>
        <topology evidence="1">Multi-pass membrane protein</topology>
    </subcellularLocation>
</comment>